<accession>A0A0R1QYB3</accession>
<proteinExistence type="predicted"/>
<organism evidence="3 4">
    <name type="scientific">Levilactobacillus spicheri DSM 15429</name>
    <dbReference type="NCBI Taxonomy" id="1423805"/>
    <lineage>
        <taxon>Bacteria</taxon>
        <taxon>Bacillati</taxon>
        <taxon>Bacillota</taxon>
        <taxon>Bacilli</taxon>
        <taxon>Lactobacillales</taxon>
        <taxon>Lactobacillaceae</taxon>
        <taxon>Levilactobacillus</taxon>
    </lineage>
</organism>
<evidence type="ECO:0000256" key="1">
    <source>
        <dbReference type="SAM" id="MobiDB-lite"/>
    </source>
</evidence>
<evidence type="ECO:0000313" key="4">
    <source>
        <dbReference type="Proteomes" id="UP000051835"/>
    </source>
</evidence>
<reference evidence="3 4" key="1">
    <citation type="journal article" date="2015" name="Genome Announc.">
        <title>Expanding the biotechnology potential of lactobacilli through comparative genomics of 213 strains and associated genera.</title>
        <authorList>
            <person name="Sun Z."/>
            <person name="Harris H.M."/>
            <person name="McCann A."/>
            <person name="Guo C."/>
            <person name="Argimon S."/>
            <person name="Zhang W."/>
            <person name="Yang X."/>
            <person name="Jeffery I.B."/>
            <person name="Cooney J.C."/>
            <person name="Kagawa T.F."/>
            <person name="Liu W."/>
            <person name="Song Y."/>
            <person name="Salvetti E."/>
            <person name="Wrobel A."/>
            <person name="Rasinkangas P."/>
            <person name="Parkhill J."/>
            <person name="Rea M.C."/>
            <person name="O'Sullivan O."/>
            <person name="Ritari J."/>
            <person name="Douillard F.P."/>
            <person name="Paul Ross R."/>
            <person name="Yang R."/>
            <person name="Briner A.E."/>
            <person name="Felis G.E."/>
            <person name="de Vos W.M."/>
            <person name="Barrangou R."/>
            <person name="Klaenhammer T.R."/>
            <person name="Caufield P.W."/>
            <person name="Cui Y."/>
            <person name="Zhang H."/>
            <person name="O'Toole P.W."/>
        </authorList>
    </citation>
    <scope>NUCLEOTIDE SEQUENCE [LARGE SCALE GENOMIC DNA]</scope>
    <source>
        <strain evidence="3 4">DSM 15429</strain>
    </source>
</reference>
<feature type="compositionally biased region" description="Acidic residues" evidence="1">
    <location>
        <begin position="818"/>
        <end position="829"/>
    </location>
</feature>
<dbReference type="PATRIC" id="fig|1423805.4.peg.2186"/>
<dbReference type="NCBIfam" id="TIGR01665">
    <property type="entry name" value="put_anti_recept"/>
    <property type="match status" value="1"/>
</dbReference>
<name>A0A0R1QYB3_9LACO</name>
<dbReference type="EMBL" id="AZFC01000003">
    <property type="protein sequence ID" value="KRL50000.1"/>
    <property type="molecule type" value="Genomic_DNA"/>
</dbReference>
<dbReference type="InterPro" id="IPR007119">
    <property type="entry name" value="Phage_tail_spike_N"/>
</dbReference>
<feature type="domain" description="Tail spike" evidence="2">
    <location>
        <begin position="134"/>
        <end position="371"/>
    </location>
</feature>
<dbReference type="Pfam" id="PF06605">
    <property type="entry name" value="Prophage_tail"/>
    <property type="match status" value="1"/>
</dbReference>
<feature type="compositionally biased region" description="Acidic residues" evidence="1">
    <location>
        <begin position="836"/>
        <end position="864"/>
    </location>
</feature>
<dbReference type="AlphaFoldDB" id="A0A0R1QYB3"/>
<protein>
    <submittedName>
        <fullName evidence="3">Phage minor structural protein</fullName>
    </submittedName>
</protein>
<feature type="region of interest" description="Disordered" evidence="1">
    <location>
        <begin position="35"/>
        <end position="56"/>
    </location>
</feature>
<evidence type="ECO:0000313" key="3">
    <source>
        <dbReference type="EMBL" id="KRL50000.1"/>
    </source>
</evidence>
<dbReference type="InterPro" id="IPR010572">
    <property type="entry name" value="Tail_dom"/>
</dbReference>
<dbReference type="Proteomes" id="UP000051835">
    <property type="component" value="Unassembled WGS sequence"/>
</dbReference>
<sequence>MYVILDKNLKRVATLDTTSDTNIFWGETIQQQLADDNSSNDSITEASLANTSDPNANSKSWNDTFTGLTMTADSPAAQYLRVGNHLAAYDQANDRWRVYRIYTVDETMDTTSGTNLVSADAINLLIWRLGKTIPTKKEIKECSLPAAMNWILAGTGITLVDNATSGLLSDFSIDGESSSQTLLQTILTTYDCEADGYVKLDSSGIVVDTILELSDQRGQNTGRRITYGDNMLSIKRETVDTTLITKLYVYGSGGASISTAKGNGGRNFVTDASANSRYNNDANTWLEGSITSSTVSEPDALLSLGLKTLRLYNHPRVNYSVDVTSDFDAQLGDTIKVIDLTMSPVLTLQARVIQRTTSESDPTQNKVVIGEFSTVTVVTPNFIKNMEQRWNDHVKKLFEDAKKNQNAASISLITPLGQSWTNTDTSKRVIARLFIEGENVTSFLSAAAFNWEYIQQDGTHNLTWESQHSKDGYEVTITPPFVGSLVVSIDDAFVKDESEMWIDTGANADGTFKKLWETTDGNPDEFGNNHVGALQFSYKMSNGEILASYAYKGKQNQSNLSDCQYLHWSADGKLIDSMIVQGGQHGSSFGYDETNNLIYSQIKDLSGGKNWLATFPYTPHAVITSGSSTVTKWCEMETYVRPNVDLTNGLWIGSQMDGTVEVCNISDLKAGHYFPIIRFKLQDFGWNPVPSGVTNNGTYNTIQANSIDYPYAFFTTGDVNNKDDRLLMCINLITQSVIFNYQIEPSQDIQLTVPIEYGGHFEPEGIYPDLAHDQLIIGFNVSEYRDAAHNTMISHSGLWSIPIGIRDDSKDLAVTYPAEDEGENTEVEEPVVIPDNSDDSDSASDDDSDFNIDDGETYQEVVEG</sequence>
<gene>
    <name evidence="3" type="ORF">FD37_GL002128</name>
</gene>
<evidence type="ECO:0000259" key="2">
    <source>
        <dbReference type="Pfam" id="PF06605"/>
    </source>
</evidence>
<feature type="region of interest" description="Disordered" evidence="1">
    <location>
        <begin position="816"/>
        <end position="864"/>
    </location>
</feature>
<comment type="caution">
    <text evidence="3">The sequence shown here is derived from an EMBL/GenBank/DDBJ whole genome shotgun (WGS) entry which is preliminary data.</text>
</comment>
<dbReference type="RefSeq" id="WP_056962999.1">
    <property type="nucleotide sequence ID" value="NZ_AZFC01000003.1"/>
</dbReference>